<keyword evidence="3" id="KW-1185">Reference proteome</keyword>
<proteinExistence type="predicted"/>
<feature type="region of interest" description="Disordered" evidence="1">
    <location>
        <begin position="377"/>
        <end position="406"/>
    </location>
</feature>
<feature type="compositionally biased region" description="Basic and acidic residues" evidence="1">
    <location>
        <begin position="389"/>
        <end position="406"/>
    </location>
</feature>
<dbReference type="SUPFAM" id="SSF56219">
    <property type="entry name" value="DNase I-like"/>
    <property type="match status" value="1"/>
</dbReference>
<feature type="region of interest" description="Disordered" evidence="1">
    <location>
        <begin position="507"/>
        <end position="535"/>
    </location>
</feature>
<dbReference type="Gene3D" id="3.60.10.10">
    <property type="entry name" value="Endonuclease/exonuclease/phosphatase"/>
    <property type="match status" value="1"/>
</dbReference>
<sequence>MAKQIKTKIKNGLNNIVTVDQSLHSDHHPQLFGKTLIWNIDKDNLHPDDLEMKAYAIAQKMNKGDVTSGMLQEVPNGSQDKLIAYIEKYLDPKRKLETRYNQNGTHPFGNLTFSTTAPSADQGLENEVGALQKKYEDSGKTKGQVLITLVGDESGKKRLLVNVHAETPQKPGEPPPRTPRVDLNAVLKDIEQFRKAHQDIDVVMGGDMNNGPVGLPRETNKAVSQTQLRYQHSEDNSAFKKDGTAIAVDAVFSSDHNTELKMQPDMNESSKSFLDAFTKSKKEKEELAQKEKMKPVVDLQQQLESSPFNVSGVQAGSYRQKISQDVQQDFSVKLTFQDARQARQFTNFVSLRDKKNLFQNENEIYLTQEALAKISKVDMKQPTGASTEEVQKHQEEKPTQPKAEDLQQKCVHKIKESKGVQISAAPSVEYKNSTIRQDTRGEVDYSMQITFASKEEARAFSDAMGYRNKTLLFQDGNKVYIAKDAEADFLKKMSKQDNTHDYKTKLEQMKSTSLPLTTPQSVKVDDLQMTAPKLT</sequence>
<evidence type="ECO:0000313" key="3">
    <source>
        <dbReference type="Proteomes" id="UP000255297"/>
    </source>
</evidence>
<protein>
    <submittedName>
        <fullName evidence="2">Uncharacterized protein conserved in bacteria</fullName>
    </submittedName>
</protein>
<dbReference type="Proteomes" id="UP000255297">
    <property type="component" value="Unassembled WGS sequence"/>
</dbReference>
<dbReference type="EMBL" id="UGPB01000001">
    <property type="protein sequence ID" value="STY28256.1"/>
    <property type="molecule type" value="Genomic_DNA"/>
</dbReference>
<evidence type="ECO:0000313" key="2">
    <source>
        <dbReference type="EMBL" id="STY28256.1"/>
    </source>
</evidence>
<dbReference type="RefSeq" id="WP_031562868.1">
    <property type="nucleotide sequence ID" value="NZ_CAAAIS010000002.1"/>
</dbReference>
<name>A0A378LMW6_9GAMM</name>
<dbReference type="AlphaFoldDB" id="A0A378LMW6"/>
<reference evidence="2 3" key="1">
    <citation type="submission" date="2018-06" db="EMBL/GenBank/DDBJ databases">
        <authorList>
            <consortium name="Pathogen Informatics"/>
            <person name="Doyle S."/>
        </authorList>
    </citation>
    <scope>NUCLEOTIDE SEQUENCE [LARGE SCALE GENOMIC DNA]</scope>
    <source>
        <strain evidence="2 3">NCTC11532</strain>
    </source>
</reference>
<dbReference type="InterPro" id="IPR036691">
    <property type="entry name" value="Endo/exonu/phosph_ase_sf"/>
</dbReference>
<feature type="compositionally biased region" description="Polar residues" evidence="1">
    <location>
        <begin position="509"/>
        <end position="521"/>
    </location>
</feature>
<gene>
    <name evidence="2" type="ORF">NCTC11532_00426</name>
</gene>
<accession>A0A378LMW6</accession>
<dbReference type="OrthoDB" id="5653973at2"/>
<evidence type="ECO:0000256" key="1">
    <source>
        <dbReference type="SAM" id="MobiDB-lite"/>
    </source>
</evidence>
<organism evidence="2 3">
    <name type="scientific">Legionella wadsworthii</name>
    <dbReference type="NCBI Taxonomy" id="28088"/>
    <lineage>
        <taxon>Bacteria</taxon>
        <taxon>Pseudomonadati</taxon>
        <taxon>Pseudomonadota</taxon>
        <taxon>Gammaproteobacteria</taxon>
        <taxon>Legionellales</taxon>
        <taxon>Legionellaceae</taxon>
        <taxon>Legionella</taxon>
    </lineage>
</organism>